<dbReference type="SUPFAM" id="SSF47473">
    <property type="entry name" value="EF-hand"/>
    <property type="match status" value="1"/>
</dbReference>
<dbReference type="GO" id="GO:0005216">
    <property type="term" value="F:monoatomic ion channel activity"/>
    <property type="evidence" value="ECO:0007669"/>
    <property type="project" value="InterPro"/>
</dbReference>
<evidence type="ECO:0000256" key="2">
    <source>
        <dbReference type="ARBA" id="ARBA00022692"/>
    </source>
</evidence>
<dbReference type="EMBL" id="UYSU01002234">
    <property type="protein sequence ID" value="VDL87368.1"/>
    <property type="molecule type" value="Genomic_DNA"/>
</dbReference>
<evidence type="ECO:0000256" key="7">
    <source>
        <dbReference type="SAM" id="Phobius"/>
    </source>
</evidence>
<dbReference type="InterPro" id="IPR005821">
    <property type="entry name" value="Ion_trans_dom"/>
</dbReference>
<dbReference type="InterPro" id="IPR018247">
    <property type="entry name" value="EF_Hand_1_Ca_BS"/>
</dbReference>
<feature type="transmembrane region" description="Helical" evidence="7">
    <location>
        <begin position="87"/>
        <end position="110"/>
    </location>
</feature>
<feature type="transmembrane region" description="Helical" evidence="7">
    <location>
        <begin position="445"/>
        <end position="464"/>
    </location>
</feature>
<dbReference type="PROSITE" id="PS50222">
    <property type="entry name" value="EF_HAND_2"/>
    <property type="match status" value="1"/>
</dbReference>
<dbReference type="Gene3D" id="1.10.287.70">
    <property type="match status" value="1"/>
</dbReference>
<evidence type="ECO:0000256" key="4">
    <source>
        <dbReference type="ARBA" id="ARBA00022989"/>
    </source>
</evidence>
<sequence length="798" mass="91925">MPHPDSRPKSGKYTDDDVEDSPTLRSVASITHSETTIDELLLKPKPTKDSKREDRFDLAVSFFTDAYRSRLEIKYKRDPRSVQLYNLYYSPILKAVYYCFMVLNLLTILIEEPAAIKVNGKALPYYIPLAINVLCEAVFYCRWFHIFLVADLSKMKHNRSFIGTIVILGLMTLDDITYIIQQENHVQNPIRWSRALRPMLLLTFPENRQIRAAFDNIRCTAIDVSSVFAMFVFSLLFISIVTLKLLQGEKLMYPDGSTYFPDFGEIAWELYVLSTTSNSPDVIIPAFERSASYFTIYVWVCTMCNWLFMGILTASVYNAYKSHLGSFVLRRVVMRKSLLDEAFTLLQGDFKTAGVDRDTFFRVMRVVASSRSEKSIELIFNILDHDNTGIVDQKEFARFTEYLQMNFKEVVLSRESFAQFIPKFEKVYTTPRFQRFAAIIRSRPVRIYFDLMVLANGVTMVAANNTPYEYVFEWIFTIIFSVEIILKYVASGGVRFFTNNWNIFDIVVVAGAFVGQAITQTFEYFELKAPTSVSQFFLLLRLFRLLKLVGQIPIFKCIINCIIIILPSLCAYAAILLILFYVFTCAGMEVFGGLFRAPPNHDYSTETPCNNTNLVNTDFEKLHYCSLNFNHVANSFALLFILSVGNNWHIFSNGYAAVTNRSSRVFFLLVHWLCVLLVLNIVLAFIIEAFLIEYDPQSSKFEEYIVERLKELHFDAHTELEKRNLQAYASPDFFLTREQVDTIFPETGAVGDSVSAFYYIPDGASIELLMFRMFEDEIEAIAANYEVRPSIRARVVNL</sequence>
<organism evidence="11">
    <name type="scientific">Schistocephalus solidus</name>
    <name type="common">Tapeworm</name>
    <dbReference type="NCBI Taxonomy" id="70667"/>
    <lineage>
        <taxon>Eukaryota</taxon>
        <taxon>Metazoa</taxon>
        <taxon>Spiralia</taxon>
        <taxon>Lophotrochozoa</taxon>
        <taxon>Platyhelminthes</taxon>
        <taxon>Cestoda</taxon>
        <taxon>Eucestoda</taxon>
        <taxon>Diphyllobothriidea</taxon>
        <taxon>Diphyllobothriidae</taxon>
        <taxon>Schistocephalus</taxon>
    </lineage>
</organism>
<dbReference type="InterPro" id="IPR027359">
    <property type="entry name" value="Volt_channel_dom_sf"/>
</dbReference>
<evidence type="ECO:0000256" key="5">
    <source>
        <dbReference type="ARBA" id="ARBA00023136"/>
    </source>
</evidence>
<keyword evidence="5 7" id="KW-0472">Membrane</keyword>
<evidence type="ECO:0000256" key="1">
    <source>
        <dbReference type="ARBA" id="ARBA00004141"/>
    </source>
</evidence>
<dbReference type="STRING" id="70667.A0A183SAN9"/>
<evidence type="ECO:0000313" key="11">
    <source>
        <dbReference type="WBParaSite" id="SSLN_0000133901-mRNA-1"/>
    </source>
</evidence>
<dbReference type="Proteomes" id="UP000275846">
    <property type="component" value="Unassembled WGS sequence"/>
</dbReference>
<keyword evidence="2 7" id="KW-0812">Transmembrane</keyword>
<dbReference type="WBParaSite" id="SSLN_0000133901-mRNA-1">
    <property type="protein sequence ID" value="SSLN_0000133901-mRNA-1"/>
    <property type="gene ID" value="SSLN_0000133901"/>
</dbReference>
<dbReference type="OrthoDB" id="10068803at2759"/>
<evidence type="ECO:0000256" key="3">
    <source>
        <dbReference type="ARBA" id="ARBA00022837"/>
    </source>
</evidence>
<evidence type="ECO:0000313" key="9">
    <source>
        <dbReference type="EMBL" id="VDL87368.1"/>
    </source>
</evidence>
<dbReference type="GO" id="GO:0016020">
    <property type="term" value="C:membrane"/>
    <property type="evidence" value="ECO:0007669"/>
    <property type="project" value="UniProtKB-SubCell"/>
</dbReference>
<feature type="transmembrane region" description="Helical" evidence="7">
    <location>
        <begin position="125"/>
        <end position="150"/>
    </location>
</feature>
<evidence type="ECO:0000259" key="8">
    <source>
        <dbReference type="PROSITE" id="PS50222"/>
    </source>
</evidence>
<dbReference type="InterPro" id="IPR002048">
    <property type="entry name" value="EF_hand_dom"/>
</dbReference>
<dbReference type="GO" id="GO:0005509">
    <property type="term" value="F:calcium ion binding"/>
    <property type="evidence" value="ECO:0007669"/>
    <property type="project" value="InterPro"/>
</dbReference>
<name>A0A183SAN9_SCHSO</name>
<feature type="transmembrane region" description="Helical" evidence="7">
    <location>
        <begin position="528"/>
        <end position="546"/>
    </location>
</feature>
<evidence type="ECO:0000256" key="6">
    <source>
        <dbReference type="SAM" id="MobiDB-lite"/>
    </source>
</evidence>
<reference evidence="9 10" key="2">
    <citation type="submission" date="2018-11" db="EMBL/GenBank/DDBJ databases">
        <authorList>
            <consortium name="Pathogen Informatics"/>
        </authorList>
    </citation>
    <scope>NUCLEOTIDE SEQUENCE [LARGE SCALE GENOMIC DNA]</scope>
    <source>
        <strain evidence="9 10">NST_G2</strain>
    </source>
</reference>
<keyword evidence="4 7" id="KW-1133">Transmembrane helix</keyword>
<dbReference type="Gene3D" id="1.20.120.350">
    <property type="entry name" value="Voltage-gated potassium channels. Chain C"/>
    <property type="match status" value="1"/>
</dbReference>
<feature type="domain" description="EF-hand" evidence="8">
    <location>
        <begin position="371"/>
        <end position="406"/>
    </location>
</feature>
<evidence type="ECO:0000313" key="10">
    <source>
        <dbReference type="Proteomes" id="UP000275846"/>
    </source>
</evidence>
<dbReference type="PROSITE" id="PS00018">
    <property type="entry name" value="EF_HAND_1"/>
    <property type="match status" value="1"/>
</dbReference>
<feature type="transmembrane region" description="Helical" evidence="7">
    <location>
        <begin position="502"/>
        <end position="522"/>
    </location>
</feature>
<protein>
    <submittedName>
        <fullName evidence="11">EF-hand domain-containing protein</fullName>
    </submittedName>
</protein>
<keyword evidence="3" id="KW-0106">Calcium</keyword>
<proteinExistence type="predicted"/>
<feature type="transmembrane region" description="Helical" evidence="7">
    <location>
        <begin position="470"/>
        <end position="490"/>
    </location>
</feature>
<feature type="compositionally biased region" description="Basic and acidic residues" evidence="6">
    <location>
        <begin position="1"/>
        <end position="15"/>
    </location>
</feature>
<dbReference type="SUPFAM" id="SSF81324">
    <property type="entry name" value="Voltage-gated potassium channels"/>
    <property type="match status" value="1"/>
</dbReference>
<gene>
    <name evidence="9" type="ORF">SSLN_LOCUS1287</name>
</gene>
<accession>A0A183SAN9</accession>
<keyword evidence="10" id="KW-1185">Reference proteome</keyword>
<dbReference type="InterPro" id="IPR011992">
    <property type="entry name" value="EF-hand-dom_pair"/>
</dbReference>
<feature type="transmembrane region" description="Helical" evidence="7">
    <location>
        <begin position="227"/>
        <end position="246"/>
    </location>
</feature>
<dbReference type="Gene3D" id="1.10.238.10">
    <property type="entry name" value="EF-hand"/>
    <property type="match status" value="1"/>
</dbReference>
<dbReference type="PANTHER" id="PTHR46726:SF1">
    <property type="entry name" value="TWO-PORE CALCIUM CHANNEL 3"/>
    <property type="match status" value="1"/>
</dbReference>
<feature type="transmembrane region" description="Helical" evidence="7">
    <location>
        <begin position="636"/>
        <end position="658"/>
    </location>
</feature>
<dbReference type="Pfam" id="PF00520">
    <property type="entry name" value="Ion_trans"/>
    <property type="match status" value="1"/>
</dbReference>
<feature type="region of interest" description="Disordered" evidence="6">
    <location>
        <begin position="1"/>
        <end position="21"/>
    </location>
</feature>
<comment type="subcellular location">
    <subcellularLocation>
        <location evidence="1">Membrane</location>
        <topology evidence="1">Multi-pass membrane protein</topology>
    </subcellularLocation>
</comment>
<feature type="transmembrane region" description="Helical" evidence="7">
    <location>
        <begin position="558"/>
        <end position="583"/>
    </location>
</feature>
<feature type="transmembrane region" description="Helical" evidence="7">
    <location>
        <begin position="296"/>
        <end position="320"/>
    </location>
</feature>
<feature type="transmembrane region" description="Helical" evidence="7">
    <location>
        <begin position="665"/>
        <end position="692"/>
    </location>
</feature>
<dbReference type="PANTHER" id="PTHR46726">
    <property type="entry name" value="TWO PORE CHANNEL 3"/>
    <property type="match status" value="1"/>
</dbReference>
<dbReference type="AlphaFoldDB" id="A0A183SAN9"/>
<reference evidence="11" key="1">
    <citation type="submission" date="2016-06" db="UniProtKB">
        <authorList>
            <consortium name="WormBaseParasite"/>
        </authorList>
    </citation>
    <scope>IDENTIFICATION</scope>
</reference>